<evidence type="ECO:0008006" key="3">
    <source>
        <dbReference type="Google" id="ProtNLM"/>
    </source>
</evidence>
<evidence type="ECO:0000313" key="2">
    <source>
        <dbReference type="Proteomes" id="UP000437748"/>
    </source>
</evidence>
<dbReference type="RefSeq" id="WP_153419900.1">
    <property type="nucleotide sequence ID" value="NZ_WFLM01000003.1"/>
</dbReference>
<dbReference type="EMBL" id="WFLM01000003">
    <property type="protein sequence ID" value="KAB8038680.1"/>
    <property type="molecule type" value="Genomic_DNA"/>
</dbReference>
<dbReference type="Proteomes" id="UP000437748">
    <property type="component" value="Unassembled WGS sequence"/>
</dbReference>
<name>A0A6N6VRV5_9BACT</name>
<accession>A0A6N6VRV5</accession>
<comment type="caution">
    <text evidence="1">The sequence shown here is derived from an EMBL/GenBank/DDBJ whole genome shotgun (WGS) entry which is preliminary data.</text>
</comment>
<organism evidence="1 2">
    <name type="scientific">Silvanigrella paludirubra</name>
    <dbReference type="NCBI Taxonomy" id="2499159"/>
    <lineage>
        <taxon>Bacteria</taxon>
        <taxon>Pseudomonadati</taxon>
        <taxon>Bdellovibrionota</taxon>
        <taxon>Oligoflexia</taxon>
        <taxon>Silvanigrellales</taxon>
        <taxon>Silvanigrellaceae</taxon>
        <taxon>Silvanigrella</taxon>
    </lineage>
</organism>
<sequence>MHLKRIVDRFATICIFSFIFYSCQTMKPLNNGIQEGYEAVNPASIIAVPVFLLPDPSKHSLIDPAIINTHQLVNKIQNKVMQSFSGQPNINGYAFSAVASALGNAKPNIWDKLNESMKAVADRFNSSQTSTRLLITSSCLARRNFMEFYTYCLSPDRLWIENLNGLAAKVLNADTALIVVITEINSAAKEDIYSIHGSFSILLVDTNNGKLIWGKDASASLINPADKKYFPSWDDLLNQIFTDNYWENFPGRISKMKTDKK</sequence>
<proteinExistence type="predicted"/>
<evidence type="ECO:0000313" key="1">
    <source>
        <dbReference type="EMBL" id="KAB8038680.1"/>
    </source>
</evidence>
<keyword evidence="2" id="KW-1185">Reference proteome</keyword>
<reference evidence="1 2" key="1">
    <citation type="submission" date="2019-10" db="EMBL/GenBank/DDBJ databases">
        <title>New species of Slilvanegrellaceae.</title>
        <authorList>
            <person name="Pitt A."/>
            <person name="Hahn M.W."/>
        </authorList>
    </citation>
    <scope>NUCLEOTIDE SEQUENCE [LARGE SCALE GENOMIC DNA]</scope>
    <source>
        <strain evidence="1 2">SP-Ram-0.45-NSY-1</strain>
    </source>
</reference>
<dbReference type="OrthoDB" id="5292354at2"/>
<gene>
    <name evidence="1" type="ORF">GCL60_07400</name>
</gene>
<dbReference type="PROSITE" id="PS51257">
    <property type="entry name" value="PROKAR_LIPOPROTEIN"/>
    <property type="match status" value="1"/>
</dbReference>
<protein>
    <recommendedName>
        <fullName evidence="3">Lipoprotein</fullName>
    </recommendedName>
</protein>
<dbReference type="AlphaFoldDB" id="A0A6N6VRV5"/>